<comment type="caution">
    <text evidence="9">The sequence shown here is derived from an EMBL/GenBank/DDBJ whole genome shotgun (WGS) entry which is preliminary data.</text>
</comment>
<proteinExistence type="inferred from homology"/>
<feature type="transmembrane region" description="Helical" evidence="7">
    <location>
        <begin position="250"/>
        <end position="272"/>
    </location>
</feature>
<evidence type="ECO:0000259" key="8">
    <source>
        <dbReference type="PROSITE" id="PS50928"/>
    </source>
</evidence>
<evidence type="ECO:0000256" key="1">
    <source>
        <dbReference type="ARBA" id="ARBA00004651"/>
    </source>
</evidence>
<dbReference type="PANTHER" id="PTHR43163:SF3">
    <property type="entry name" value="PEPTIDE ABC TRANSPORTER PERMEASE PROTEIN"/>
    <property type="match status" value="1"/>
</dbReference>
<evidence type="ECO:0000256" key="6">
    <source>
        <dbReference type="ARBA" id="ARBA00023136"/>
    </source>
</evidence>
<dbReference type="GO" id="GO:0055085">
    <property type="term" value="P:transmembrane transport"/>
    <property type="evidence" value="ECO:0007669"/>
    <property type="project" value="InterPro"/>
</dbReference>
<dbReference type="Pfam" id="PF19300">
    <property type="entry name" value="BPD_transp_1_N"/>
    <property type="match status" value="1"/>
</dbReference>
<dbReference type="Gene3D" id="1.10.3720.10">
    <property type="entry name" value="MetI-like"/>
    <property type="match status" value="1"/>
</dbReference>
<dbReference type="AlphaFoldDB" id="A0A4R4XW95"/>
<evidence type="ECO:0000256" key="7">
    <source>
        <dbReference type="RuleBase" id="RU363032"/>
    </source>
</evidence>
<feature type="domain" description="ABC transmembrane type-1" evidence="8">
    <location>
        <begin position="109"/>
        <end position="311"/>
    </location>
</feature>
<comment type="similarity">
    <text evidence="7">Belongs to the binding-protein-dependent transport system permease family.</text>
</comment>
<keyword evidence="2 7" id="KW-0813">Transport</keyword>
<accession>A0A4R4XW95</accession>
<feature type="transmembrane region" description="Helical" evidence="7">
    <location>
        <begin position="292"/>
        <end position="311"/>
    </location>
</feature>
<feature type="transmembrane region" description="Helical" evidence="7">
    <location>
        <begin position="192"/>
        <end position="216"/>
    </location>
</feature>
<evidence type="ECO:0000256" key="4">
    <source>
        <dbReference type="ARBA" id="ARBA00022692"/>
    </source>
</evidence>
<dbReference type="SUPFAM" id="SSF161098">
    <property type="entry name" value="MetI-like"/>
    <property type="match status" value="1"/>
</dbReference>
<keyword evidence="10" id="KW-1185">Reference proteome</keyword>
<dbReference type="PANTHER" id="PTHR43163">
    <property type="entry name" value="DIPEPTIDE TRANSPORT SYSTEM PERMEASE PROTEIN DPPB-RELATED"/>
    <property type="match status" value="1"/>
</dbReference>
<reference evidence="9 10" key="1">
    <citation type="submission" date="2019-03" db="EMBL/GenBank/DDBJ databases">
        <title>Draft genome sequences of novel Actinobacteria.</title>
        <authorList>
            <person name="Sahin N."/>
            <person name="Ay H."/>
            <person name="Saygin H."/>
        </authorList>
    </citation>
    <scope>NUCLEOTIDE SEQUENCE [LARGE SCALE GENOMIC DNA]</scope>
    <source>
        <strain evidence="9 10">7K502</strain>
    </source>
</reference>
<dbReference type="PROSITE" id="PS50928">
    <property type="entry name" value="ABC_TM1"/>
    <property type="match status" value="1"/>
</dbReference>
<dbReference type="Pfam" id="PF00528">
    <property type="entry name" value="BPD_transp_1"/>
    <property type="match status" value="1"/>
</dbReference>
<dbReference type="InterPro" id="IPR035906">
    <property type="entry name" value="MetI-like_sf"/>
</dbReference>
<dbReference type="InterPro" id="IPR045621">
    <property type="entry name" value="BPD_transp_1_N"/>
</dbReference>
<keyword evidence="6 7" id="KW-0472">Membrane</keyword>
<feature type="transmembrane region" description="Helical" evidence="7">
    <location>
        <begin position="113"/>
        <end position="134"/>
    </location>
</feature>
<dbReference type="InterPro" id="IPR000515">
    <property type="entry name" value="MetI-like"/>
</dbReference>
<sequence>MPAIVHRPGPDQRHVIPSLIRSTARSALLLFAVAVLVFAATELLPGDAAEARTRGRASDAELARLREQTGLDDPAWQRFGRWLAGLLHGDAGRSLISDRPVAVLIAERLPATLALTACALLVALPLMLLAAWVGSAPRLRSPAGGAIAAAAAVPQVVVAGALVALFSGLLHWLPRVSLLPIGQSPWQRPELLVLPTLSLALPAAAFGAGLLAGAVADVRRLPHVEDAVLRGVPRWRVAARHVLPFLFAPVLRVLAVICGGLIAATTVVETVFGYNGLGELLVSSVASRDVPTVQAVALLGAAVVLAGLWLADVVRGGTS</sequence>
<evidence type="ECO:0000313" key="9">
    <source>
        <dbReference type="EMBL" id="TDD35785.1"/>
    </source>
</evidence>
<keyword evidence="4 7" id="KW-0812">Transmembrane</keyword>
<evidence type="ECO:0000256" key="2">
    <source>
        <dbReference type="ARBA" id="ARBA00022448"/>
    </source>
</evidence>
<protein>
    <submittedName>
        <fullName evidence="9">ABC transporter permease</fullName>
    </submittedName>
</protein>
<organism evidence="9 10">
    <name type="scientific">Saccharopolyspora elongata</name>
    <dbReference type="NCBI Taxonomy" id="2530387"/>
    <lineage>
        <taxon>Bacteria</taxon>
        <taxon>Bacillati</taxon>
        <taxon>Actinomycetota</taxon>
        <taxon>Actinomycetes</taxon>
        <taxon>Pseudonocardiales</taxon>
        <taxon>Pseudonocardiaceae</taxon>
        <taxon>Saccharopolyspora</taxon>
    </lineage>
</organism>
<dbReference type="Proteomes" id="UP000294947">
    <property type="component" value="Unassembled WGS sequence"/>
</dbReference>
<keyword evidence="3" id="KW-1003">Cell membrane</keyword>
<comment type="subcellular location">
    <subcellularLocation>
        <location evidence="1 7">Cell membrane</location>
        <topology evidence="1 7">Multi-pass membrane protein</topology>
    </subcellularLocation>
</comment>
<name>A0A4R4XW95_9PSEU</name>
<evidence type="ECO:0000256" key="3">
    <source>
        <dbReference type="ARBA" id="ARBA00022475"/>
    </source>
</evidence>
<dbReference type="OrthoDB" id="9778910at2"/>
<gene>
    <name evidence="9" type="ORF">E1288_42795</name>
</gene>
<keyword evidence="5 7" id="KW-1133">Transmembrane helix</keyword>
<evidence type="ECO:0000313" key="10">
    <source>
        <dbReference type="Proteomes" id="UP000294947"/>
    </source>
</evidence>
<feature type="transmembrane region" description="Helical" evidence="7">
    <location>
        <begin position="146"/>
        <end position="172"/>
    </location>
</feature>
<dbReference type="EMBL" id="SMKW01000119">
    <property type="protein sequence ID" value="TDD35785.1"/>
    <property type="molecule type" value="Genomic_DNA"/>
</dbReference>
<dbReference type="GO" id="GO:0005886">
    <property type="term" value="C:plasma membrane"/>
    <property type="evidence" value="ECO:0007669"/>
    <property type="project" value="UniProtKB-SubCell"/>
</dbReference>
<evidence type="ECO:0000256" key="5">
    <source>
        <dbReference type="ARBA" id="ARBA00022989"/>
    </source>
</evidence>